<comment type="caution">
    <text evidence="1">The sequence shown here is derived from an EMBL/GenBank/DDBJ whole genome shotgun (WGS) entry which is preliminary data.</text>
</comment>
<organism evidence="1 2">
    <name type="scientific">Araneus ventricosus</name>
    <name type="common">Orbweaver spider</name>
    <name type="synonym">Epeira ventricosa</name>
    <dbReference type="NCBI Taxonomy" id="182803"/>
    <lineage>
        <taxon>Eukaryota</taxon>
        <taxon>Metazoa</taxon>
        <taxon>Ecdysozoa</taxon>
        <taxon>Arthropoda</taxon>
        <taxon>Chelicerata</taxon>
        <taxon>Arachnida</taxon>
        <taxon>Araneae</taxon>
        <taxon>Araneomorphae</taxon>
        <taxon>Entelegynae</taxon>
        <taxon>Araneoidea</taxon>
        <taxon>Araneidae</taxon>
        <taxon>Araneus</taxon>
    </lineage>
</organism>
<gene>
    <name evidence="1" type="ORF">AVEN_274030_1</name>
</gene>
<accession>A0A4Y2DX74</accession>
<protein>
    <submittedName>
        <fullName evidence="1">Uncharacterized protein</fullName>
    </submittedName>
</protein>
<evidence type="ECO:0000313" key="1">
    <source>
        <dbReference type="EMBL" id="GBM20606.1"/>
    </source>
</evidence>
<proteinExistence type="predicted"/>
<sequence>YAAADPNVFDDIETGLNHLMGKEN</sequence>
<dbReference type="Proteomes" id="UP000499080">
    <property type="component" value="Unassembled WGS sequence"/>
</dbReference>
<feature type="non-terminal residue" evidence="1">
    <location>
        <position position="1"/>
    </location>
</feature>
<dbReference type="EMBL" id="BGPR01168029">
    <property type="protein sequence ID" value="GBM20606.1"/>
    <property type="molecule type" value="Genomic_DNA"/>
</dbReference>
<keyword evidence="2" id="KW-1185">Reference proteome</keyword>
<evidence type="ECO:0000313" key="2">
    <source>
        <dbReference type="Proteomes" id="UP000499080"/>
    </source>
</evidence>
<dbReference type="AlphaFoldDB" id="A0A4Y2DX74"/>
<reference evidence="1 2" key="1">
    <citation type="journal article" date="2019" name="Sci. Rep.">
        <title>Orb-weaving spider Araneus ventricosus genome elucidates the spidroin gene catalogue.</title>
        <authorList>
            <person name="Kono N."/>
            <person name="Nakamura H."/>
            <person name="Ohtoshi R."/>
            <person name="Moran D.A.P."/>
            <person name="Shinohara A."/>
            <person name="Yoshida Y."/>
            <person name="Fujiwara M."/>
            <person name="Mori M."/>
            <person name="Tomita M."/>
            <person name="Arakawa K."/>
        </authorList>
    </citation>
    <scope>NUCLEOTIDE SEQUENCE [LARGE SCALE GENOMIC DNA]</scope>
</reference>
<name>A0A4Y2DX74_ARAVE</name>